<dbReference type="GO" id="GO:0000164">
    <property type="term" value="C:protein phosphatase type 1 complex"/>
    <property type="evidence" value="ECO:0007669"/>
    <property type="project" value="TreeGrafter"/>
</dbReference>
<dbReference type="GO" id="GO:2001069">
    <property type="term" value="F:glycogen binding"/>
    <property type="evidence" value="ECO:0007669"/>
    <property type="project" value="TreeGrafter"/>
</dbReference>
<dbReference type="InterPro" id="IPR050782">
    <property type="entry name" value="PP1_regulatory_subunit_3"/>
</dbReference>
<feature type="compositionally biased region" description="Basic and acidic residues" evidence="1">
    <location>
        <begin position="397"/>
        <end position="407"/>
    </location>
</feature>
<keyword evidence="2" id="KW-1133">Transmembrane helix</keyword>
<organism evidence="4 5">
    <name type="scientific">Glareola pratincola</name>
    <name type="common">Collared pratincole</name>
    <name type="synonym">Hirundo pratincola</name>
    <dbReference type="NCBI Taxonomy" id="43316"/>
    <lineage>
        <taxon>Eukaryota</taxon>
        <taxon>Metazoa</taxon>
        <taxon>Chordata</taxon>
        <taxon>Craniata</taxon>
        <taxon>Vertebrata</taxon>
        <taxon>Euteleostomi</taxon>
        <taxon>Archelosauria</taxon>
        <taxon>Archosauria</taxon>
        <taxon>Dinosauria</taxon>
        <taxon>Saurischia</taxon>
        <taxon>Theropoda</taxon>
        <taxon>Coelurosauria</taxon>
        <taxon>Aves</taxon>
        <taxon>Neognathae</taxon>
        <taxon>Neoaves</taxon>
        <taxon>Charadriiformes</taxon>
        <taxon>Glareolidae</taxon>
        <taxon>Glareola</taxon>
    </lineage>
</organism>
<dbReference type="GO" id="GO:0008157">
    <property type="term" value="F:protein phosphatase 1 binding"/>
    <property type="evidence" value="ECO:0007669"/>
    <property type="project" value="TreeGrafter"/>
</dbReference>
<feature type="compositionally biased region" description="Basic and acidic residues" evidence="1">
    <location>
        <begin position="342"/>
        <end position="353"/>
    </location>
</feature>
<protein>
    <submittedName>
        <fullName evidence="4">PPR3A phosphatase</fullName>
    </submittedName>
</protein>
<feature type="compositionally biased region" description="Basic and acidic residues" evidence="1">
    <location>
        <begin position="360"/>
        <end position="379"/>
    </location>
</feature>
<comment type="caution">
    <text evidence="4">The sequence shown here is derived from an EMBL/GenBank/DDBJ whole genome shotgun (WGS) entry which is preliminary data.</text>
</comment>
<evidence type="ECO:0000313" key="4">
    <source>
        <dbReference type="EMBL" id="NXY73669.1"/>
    </source>
</evidence>
<feature type="region of interest" description="Disordered" evidence="1">
    <location>
        <begin position="21"/>
        <end position="60"/>
    </location>
</feature>
<proteinExistence type="predicted"/>
<dbReference type="Gene3D" id="2.60.40.2440">
    <property type="entry name" value="Carbohydrate binding type-21 domain"/>
    <property type="match status" value="1"/>
</dbReference>
<feature type="region of interest" description="Disordered" evidence="1">
    <location>
        <begin position="337"/>
        <end position="442"/>
    </location>
</feature>
<feature type="non-terminal residue" evidence="4">
    <location>
        <position position="1"/>
    </location>
</feature>
<feature type="compositionally biased region" description="Polar residues" evidence="1">
    <location>
        <begin position="384"/>
        <end position="394"/>
    </location>
</feature>
<dbReference type="CDD" id="cd22255">
    <property type="entry name" value="PBD_PPP1R3A"/>
    <property type="match status" value="1"/>
</dbReference>
<feature type="compositionally biased region" description="Basic and acidic residues" evidence="1">
    <location>
        <begin position="416"/>
        <end position="442"/>
    </location>
</feature>
<name>A0A7L4M7L3_GLAPT</name>
<evidence type="ECO:0000313" key="5">
    <source>
        <dbReference type="Proteomes" id="UP000583049"/>
    </source>
</evidence>
<reference evidence="4 5" key="1">
    <citation type="submission" date="2019-09" db="EMBL/GenBank/DDBJ databases">
        <title>Bird 10,000 Genomes (B10K) Project - Family phase.</title>
        <authorList>
            <person name="Zhang G."/>
        </authorList>
    </citation>
    <scope>NUCLEOTIDE SEQUENCE [LARGE SCALE GENOMIC DNA]</scope>
    <source>
        <strain evidence="4">B10K-CU-031-08</strain>
        <tissue evidence="4">Muscle</tissue>
    </source>
</reference>
<gene>
    <name evidence="4" type="primary">Ppp1r3a</name>
    <name evidence="4" type="ORF">GLAPRA_R07069</name>
</gene>
<dbReference type="GO" id="GO:0005979">
    <property type="term" value="P:regulation of glycogen biosynthetic process"/>
    <property type="evidence" value="ECO:0007669"/>
    <property type="project" value="TreeGrafter"/>
</dbReference>
<dbReference type="InterPro" id="IPR038175">
    <property type="entry name" value="CBM21_dom_sf"/>
</dbReference>
<dbReference type="PANTHER" id="PTHR12307:SF2">
    <property type="entry name" value="PROTEIN PHOSPHATASE 1 REGULATORY SUBUNIT 3A"/>
    <property type="match status" value="1"/>
</dbReference>
<keyword evidence="2" id="KW-0812">Transmembrane</keyword>
<evidence type="ECO:0000256" key="2">
    <source>
        <dbReference type="SAM" id="Phobius"/>
    </source>
</evidence>
<dbReference type="AlphaFoldDB" id="A0A7L4M7L3"/>
<feature type="non-terminal residue" evidence="4">
    <location>
        <position position="1104"/>
    </location>
</feature>
<dbReference type="EMBL" id="VWPO01001426">
    <property type="protein sequence ID" value="NXY73669.1"/>
    <property type="molecule type" value="Genomic_DNA"/>
</dbReference>
<dbReference type="Proteomes" id="UP000583049">
    <property type="component" value="Unassembled WGS sequence"/>
</dbReference>
<dbReference type="PROSITE" id="PS51159">
    <property type="entry name" value="CBM21"/>
    <property type="match status" value="1"/>
</dbReference>
<keyword evidence="5" id="KW-1185">Reference proteome</keyword>
<sequence length="1104" mass="123069">MESFEGPSRVSRANLLEVPTVNDFSSEDEDVKPDIKHRFSPLPRRRNSASSEEEEAEPPPTITRKVSFADAFGFDLVSVKEFDTWEVPNIGQSNDIEDEVFPQEEYFFSQLFTLPASQEEVLQKVREQKVLLESIVFLPGITCMNGIIRVLNLSFEKLVYVRMTLNNWLSYYDILAEFMPNSCGSETDQFCFKISLVPPYQKDGAKVEFCIRYETSVGTFWANNDDRNYTLICHKKETVPKVDDKPHKEVADRHLKGCLKTTQSSKEEILATSDDDTWNNSRISDTNIPEIVYSQVEDKHTTPANENIKDKNAEYNQGAHEDDEKELELLLNQHFTGARGTSSRDERNLHTREPVNFPSKTERLEKKLTCTERSSDLLRHPVPISSSSENTSQEIGGELKDKFKYSSRDYNSQPSGKKDAADTSKGACETRPETISAEHDESMQLNACIPGTLDGNANPAPEHQPLQTSHQTLDSLLSDADQNEGKIKMIESKVRVHLRGDLYADPFAHADVSIDSAKSHYTQRKGVGEMSGKNYSSDAGKEKKVIEVADLALIGEEEAPKPFKSHRKQAAKALNTTALSAEDNKQAPRPAQADPPASSPGDERRAEGAWEHRGFTRLKGRGKSDNTNKGRLIGEESEANPGEQRWQETGSEVRWGARGKAGPRSAASSEELFTCQEAESCEKPSVCEQGVTEEAAAGTAYIIKTTSESAPEKMSASEKAVIAKLPQETALSDRPTEEKETAFDTHEGRNDGSHYALCQLNTVGVLYDTEFEKESVLDIYNARVHETLQGETASVCNSREKRAKAQPDIGNILPVEEAVKASATGKKEDLLQGLYSEVSRCPPSAQKHLFSEEAEELCREESHVGVLSYLCAKAETKMPPSGTNVVPSYHYKSSSVASSEGSTLAGDTEHLYRHFEFKVVDKVAAESGYDLSLRNEMTCINKNLSPEAERKEVPSTSDIVISQEGGGRNIGQCFHQAEFKQEKSLRPEVLISKPTKEIGGTGSQSDHLITEGKTLNWLDDSQKESQHISDSADISNQKSEAPKLPIESPGLKRITCKIFYFFFFLLFAATLYHYDLMVCLALYLFSLYWLYCEGGRNKESVKKE</sequence>
<feature type="compositionally biased region" description="Low complexity" evidence="1">
    <location>
        <begin position="587"/>
        <end position="600"/>
    </location>
</feature>
<feature type="region of interest" description="Disordered" evidence="1">
    <location>
        <begin position="581"/>
        <end position="667"/>
    </location>
</feature>
<dbReference type="Pfam" id="PF03370">
    <property type="entry name" value="CBM_21"/>
    <property type="match status" value="1"/>
</dbReference>
<feature type="compositionally biased region" description="Basic and acidic residues" evidence="1">
    <location>
        <begin position="601"/>
        <end position="614"/>
    </location>
</feature>
<dbReference type="InterPro" id="IPR005036">
    <property type="entry name" value="CBM21_dom"/>
</dbReference>
<dbReference type="PANTHER" id="PTHR12307">
    <property type="entry name" value="PROTEIN PHOSPHATASE 1 REGULATORY SUBUNIT"/>
    <property type="match status" value="1"/>
</dbReference>
<evidence type="ECO:0000256" key="1">
    <source>
        <dbReference type="SAM" id="MobiDB-lite"/>
    </source>
</evidence>
<evidence type="ECO:0000259" key="3">
    <source>
        <dbReference type="PROSITE" id="PS51159"/>
    </source>
</evidence>
<feature type="compositionally biased region" description="Basic and acidic residues" evidence="1">
    <location>
        <begin position="622"/>
        <end position="634"/>
    </location>
</feature>
<accession>A0A7L4M7L3</accession>
<keyword evidence="2" id="KW-0472">Membrane</keyword>
<feature type="domain" description="CBM21" evidence="3">
    <location>
        <begin position="124"/>
        <end position="232"/>
    </location>
</feature>
<feature type="transmembrane region" description="Helical" evidence="2">
    <location>
        <begin position="1058"/>
        <end position="1091"/>
    </location>
</feature>